<dbReference type="Proteomes" id="UP000281738">
    <property type="component" value="Unassembled WGS sequence"/>
</dbReference>
<organism evidence="1 2">
    <name type="scientific">Nocardioides aurantiacus</name>
    <dbReference type="NCBI Taxonomy" id="86796"/>
    <lineage>
        <taxon>Bacteria</taxon>
        <taxon>Bacillati</taxon>
        <taxon>Actinomycetota</taxon>
        <taxon>Actinomycetes</taxon>
        <taxon>Propionibacteriales</taxon>
        <taxon>Nocardioidaceae</taxon>
        <taxon>Nocardioides</taxon>
    </lineage>
</organism>
<evidence type="ECO:0000313" key="2">
    <source>
        <dbReference type="Proteomes" id="UP000281738"/>
    </source>
</evidence>
<dbReference type="CDD" id="cd02440">
    <property type="entry name" value="AdoMet_MTases"/>
    <property type="match status" value="1"/>
</dbReference>
<gene>
    <name evidence="1" type="ORF">EDD33_2833</name>
</gene>
<keyword evidence="1" id="KW-0830">Ubiquinone</keyword>
<dbReference type="GO" id="GO:0008168">
    <property type="term" value="F:methyltransferase activity"/>
    <property type="evidence" value="ECO:0007669"/>
    <property type="project" value="UniProtKB-KW"/>
</dbReference>
<evidence type="ECO:0000313" key="1">
    <source>
        <dbReference type="EMBL" id="ROR91952.1"/>
    </source>
</evidence>
<dbReference type="InterPro" id="IPR029063">
    <property type="entry name" value="SAM-dependent_MTases_sf"/>
</dbReference>
<dbReference type="EMBL" id="RKHO01000001">
    <property type="protein sequence ID" value="ROR91952.1"/>
    <property type="molecule type" value="Genomic_DNA"/>
</dbReference>
<dbReference type="AlphaFoldDB" id="A0A3N2CWM1"/>
<dbReference type="GO" id="GO:0032259">
    <property type="term" value="P:methylation"/>
    <property type="evidence" value="ECO:0007669"/>
    <property type="project" value="UniProtKB-KW"/>
</dbReference>
<keyword evidence="1" id="KW-0808">Transferase</keyword>
<dbReference type="Pfam" id="PF13489">
    <property type="entry name" value="Methyltransf_23"/>
    <property type="match status" value="1"/>
</dbReference>
<sequence>MRQDDGPGLLDALREAHRGAGPLPALAPDGYARDHAAFEARSDQRALIADHLCSRLAGRPNGPVSVLSVGCGDGALDVRVAARAVAARPARPVRYVGVDPWAGSADSWAAAMAGLRCDALSAESQVATFADARLTGRFDVVTFVHSMYYVPDVAAALRAAYDLLRPGGELLVLSGPRGVLNALTDVLAPPVAGHRQWFSEDVARGLADAGLRPEPTTTLAARLDLVGASDRVLDFTVQGRLTPRLRPLVREYLAAVARTDPAYDGPRVPHPVDVHRVVRAA</sequence>
<proteinExistence type="predicted"/>
<dbReference type="Gene3D" id="3.40.50.150">
    <property type="entry name" value="Vaccinia Virus protein VP39"/>
    <property type="match status" value="1"/>
</dbReference>
<keyword evidence="1" id="KW-0489">Methyltransferase</keyword>
<keyword evidence="2" id="KW-1185">Reference proteome</keyword>
<name>A0A3N2CWM1_9ACTN</name>
<reference evidence="1 2" key="1">
    <citation type="submission" date="2018-11" db="EMBL/GenBank/DDBJ databases">
        <title>Sequencing the genomes of 1000 actinobacteria strains.</title>
        <authorList>
            <person name="Klenk H.-P."/>
        </authorList>
    </citation>
    <scope>NUCLEOTIDE SEQUENCE [LARGE SCALE GENOMIC DNA]</scope>
    <source>
        <strain evidence="1 2">DSM 12652</strain>
    </source>
</reference>
<accession>A0A3N2CWM1</accession>
<comment type="caution">
    <text evidence="1">The sequence shown here is derived from an EMBL/GenBank/DDBJ whole genome shotgun (WGS) entry which is preliminary data.</text>
</comment>
<protein>
    <submittedName>
        <fullName evidence="1">Ubiquinone/menaquinone biosynthesis C-methylase UbiE</fullName>
    </submittedName>
</protein>
<dbReference type="SUPFAM" id="SSF53335">
    <property type="entry name" value="S-adenosyl-L-methionine-dependent methyltransferases"/>
    <property type="match status" value="1"/>
</dbReference>